<gene>
    <name evidence="2" type="ORF">ABS648_12985</name>
</gene>
<feature type="compositionally biased region" description="Basic and acidic residues" evidence="1">
    <location>
        <begin position="53"/>
        <end position="63"/>
    </location>
</feature>
<evidence type="ECO:0000256" key="1">
    <source>
        <dbReference type="SAM" id="MobiDB-lite"/>
    </source>
</evidence>
<proteinExistence type="predicted"/>
<name>A0AAU7Y949_9PSED</name>
<organism evidence="2">
    <name type="scientific">Pseudomonas solani</name>
    <dbReference type="NCBI Taxonomy" id="2731552"/>
    <lineage>
        <taxon>Bacteria</taxon>
        <taxon>Pseudomonadati</taxon>
        <taxon>Pseudomonadota</taxon>
        <taxon>Gammaproteobacteria</taxon>
        <taxon>Pseudomonadales</taxon>
        <taxon>Pseudomonadaceae</taxon>
        <taxon>Pseudomonas</taxon>
    </lineage>
</organism>
<feature type="compositionally biased region" description="Polar residues" evidence="1">
    <location>
        <begin position="70"/>
        <end position="81"/>
    </location>
</feature>
<protein>
    <submittedName>
        <fullName evidence="2">Uncharacterized protein</fullName>
    </submittedName>
</protein>
<accession>A0AAU7Y949</accession>
<dbReference type="RefSeq" id="WP_350448387.1">
    <property type="nucleotide sequence ID" value="NZ_CP158373.1"/>
</dbReference>
<feature type="region of interest" description="Disordered" evidence="1">
    <location>
        <begin position="43"/>
        <end position="96"/>
    </location>
</feature>
<dbReference type="EMBL" id="CP158373">
    <property type="protein sequence ID" value="XBY66635.1"/>
    <property type="molecule type" value="Genomic_DNA"/>
</dbReference>
<dbReference type="AlphaFoldDB" id="A0AAU7Y949"/>
<sequence length="96" mass="10606">MSNQLPRLIYVRCIARVSLEPIFNPLPDTPTVQLGECSNPLLAPINRGQKKAASREAANKPKDDEMEQGATPTTNWSSALRYSSPPEYAPHPIANY</sequence>
<evidence type="ECO:0000313" key="2">
    <source>
        <dbReference type="EMBL" id="XBY66635.1"/>
    </source>
</evidence>
<reference evidence="2" key="1">
    <citation type="submission" date="2023-08" db="EMBL/GenBank/DDBJ databases">
        <title>Increased levels of nutrients transform a symbiont into a lethal pathobiont.</title>
        <authorList>
            <person name="Lachnit T."/>
            <person name="Ulrich L."/>
            <person name="Willmer F.M."/>
            <person name="Hasenbein T."/>
            <person name="Steiner L.X."/>
            <person name="Wolters M."/>
            <person name="Herbst E.M."/>
            <person name="Deines P."/>
        </authorList>
    </citation>
    <scope>NUCLEOTIDE SEQUENCE</scope>
    <source>
        <strain evidence="2">T3</strain>
    </source>
</reference>